<feature type="chain" id="PRO_5025524450" evidence="2">
    <location>
        <begin position="17"/>
        <end position="384"/>
    </location>
</feature>
<keyword evidence="1" id="KW-0479">Metal-binding</keyword>
<dbReference type="PANTHER" id="PTHR11474">
    <property type="entry name" value="TYROSINASE FAMILY MEMBER"/>
    <property type="match status" value="1"/>
</dbReference>
<dbReference type="PRINTS" id="PR00092">
    <property type="entry name" value="TYROSINASE"/>
</dbReference>
<dbReference type="PANTHER" id="PTHR11474:SF116">
    <property type="entry name" value="TYROSINASE"/>
    <property type="match status" value="1"/>
</dbReference>
<keyword evidence="2" id="KW-0732">Signal</keyword>
<dbReference type="Proteomes" id="UP000799771">
    <property type="component" value="Unassembled WGS sequence"/>
</dbReference>
<dbReference type="InterPro" id="IPR008922">
    <property type="entry name" value="Di-copper_centre_dom_sf"/>
</dbReference>
<evidence type="ECO:0000313" key="5">
    <source>
        <dbReference type="EMBL" id="KAF2130944.1"/>
    </source>
</evidence>
<dbReference type="GeneID" id="54410749"/>
<dbReference type="PROSITE" id="PS00498">
    <property type="entry name" value="TYROSINASE_2"/>
    <property type="match status" value="1"/>
</dbReference>
<dbReference type="OrthoDB" id="6132182at2759"/>
<dbReference type="Gene3D" id="1.10.1280.10">
    <property type="entry name" value="Di-copper center containing domain from catechol oxidase"/>
    <property type="match status" value="1"/>
</dbReference>
<sequence length="384" mass="42340">MRLSSILTAALAGGSAATFTEHDRLAAQGMINLGLYTAQNGYPSPKTCSPKNLSVRREWSLLLRSEKLNYIDAIKCLHSKPAKTPSAIASGAKNRYDDFVVTHIIQTYEVHGTANFLAWHRYFVWSYEQALRDECGYKGYQPYWNWAWWAKDPTKSPLLDGSDTSISGNGAYVAGRNFSCVPDQARCFIHLEPGSGGGCVENGPLKDWTVHLGPLKTFMQGLPPNPQADGLGYNPRCLARDLNKQAAHAARDEEIVSLIKGSNNVLDFQNTMQGDFAGGLLGVHSGGHYTVGGDAGTDLFNSPSDPAFFFHHAMVDRVWWIWQNQDIKNRQNALEGTITFLNRPPSRNGTLEDNLGFGDFMEFPNITNADAMSTLAGPFCYVYA</sequence>
<evidence type="ECO:0000259" key="3">
    <source>
        <dbReference type="PROSITE" id="PS00497"/>
    </source>
</evidence>
<evidence type="ECO:0000256" key="2">
    <source>
        <dbReference type="SAM" id="SignalP"/>
    </source>
</evidence>
<keyword evidence="6" id="KW-1185">Reference proteome</keyword>
<dbReference type="GO" id="GO:0046872">
    <property type="term" value="F:metal ion binding"/>
    <property type="evidence" value="ECO:0007669"/>
    <property type="project" value="UniProtKB-KW"/>
</dbReference>
<evidence type="ECO:0000313" key="6">
    <source>
        <dbReference type="Proteomes" id="UP000799771"/>
    </source>
</evidence>
<feature type="domain" description="Tyrosinase copper-binding" evidence="4">
    <location>
        <begin position="305"/>
        <end position="316"/>
    </location>
</feature>
<organism evidence="5 6">
    <name type="scientific">Dothidotthia symphoricarpi CBS 119687</name>
    <dbReference type="NCBI Taxonomy" id="1392245"/>
    <lineage>
        <taxon>Eukaryota</taxon>
        <taxon>Fungi</taxon>
        <taxon>Dikarya</taxon>
        <taxon>Ascomycota</taxon>
        <taxon>Pezizomycotina</taxon>
        <taxon>Dothideomycetes</taxon>
        <taxon>Pleosporomycetidae</taxon>
        <taxon>Pleosporales</taxon>
        <taxon>Dothidotthiaceae</taxon>
        <taxon>Dothidotthia</taxon>
    </lineage>
</organism>
<dbReference type="AlphaFoldDB" id="A0A6A6AJ64"/>
<name>A0A6A6AJ64_9PLEO</name>
<protein>
    <submittedName>
        <fullName evidence="5">Di-copper centre-containing protein</fullName>
    </submittedName>
</protein>
<proteinExistence type="predicted"/>
<dbReference type="RefSeq" id="XP_033525331.1">
    <property type="nucleotide sequence ID" value="XM_033670317.1"/>
</dbReference>
<dbReference type="GO" id="GO:0016491">
    <property type="term" value="F:oxidoreductase activity"/>
    <property type="evidence" value="ECO:0007669"/>
    <property type="project" value="InterPro"/>
</dbReference>
<dbReference type="PROSITE" id="PS00497">
    <property type="entry name" value="TYROSINASE_1"/>
    <property type="match status" value="1"/>
</dbReference>
<evidence type="ECO:0000259" key="4">
    <source>
        <dbReference type="PROSITE" id="PS00498"/>
    </source>
</evidence>
<dbReference type="InterPro" id="IPR002227">
    <property type="entry name" value="Tyrosinase_Cu-bd"/>
</dbReference>
<dbReference type="InterPro" id="IPR050316">
    <property type="entry name" value="Tyrosinase/Hemocyanin"/>
</dbReference>
<dbReference type="Pfam" id="PF00264">
    <property type="entry name" value="Tyrosinase"/>
    <property type="match status" value="1"/>
</dbReference>
<reference evidence="5" key="1">
    <citation type="journal article" date="2020" name="Stud. Mycol.">
        <title>101 Dothideomycetes genomes: a test case for predicting lifestyles and emergence of pathogens.</title>
        <authorList>
            <person name="Haridas S."/>
            <person name="Albert R."/>
            <person name="Binder M."/>
            <person name="Bloem J."/>
            <person name="Labutti K."/>
            <person name="Salamov A."/>
            <person name="Andreopoulos B."/>
            <person name="Baker S."/>
            <person name="Barry K."/>
            <person name="Bills G."/>
            <person name="Bluhm B."/>
            <person name="Cannon C."/>
            <person name="Castanera R."/>
            <person name="Culley D."/>
            <person name="Daum C."/>
            <person name="Ezra D."/>
            <person name="Gonzalez J."/>
            <person name="Henrissat B."/>
            <person name="Kuo A."/>
            <person name="Liang C."/>
            <person name="Lipzen A."/>
            <person name="Lutzoni F."/>
            <person name="Magnuson J."/>
            <person name="Mondo S."/>
            <person name="Nolan M."/>
            <person name="Ohm R."/>
            <person name="Pangilinan J."/>
            <person name="Park H.-J."/>
            <person name="Ramirez L."/>
            <person name="Alfaro M."/>
            <person name="Sun H."/>
            <person name="Tritt A."/>
            <person name="Yoshinaga Y."/>
            <person name="Zwiers L.-H."/>
            <person name="Turgeon B."/>
            <person name="Goodwin S."/>
            <person name="Spatafora J."/>
            <person name="Crous P."/>
            <person name="Grigoriev I."/>
        </authorList>
    </citation>
    <scope>NUCLEOTIDE SEQUENCE</scope>
    <source>
        <strain evidence="5">CBS 119687</strain>
    </source>
</reference>
<feature type="domain" description="Tyrosinase copper-binding" evidence="3">
    <location>
        <begin position="111"/>
        <end position="128"/>
    </location>
</feature>
<evidence type="ECO:0000256" key="1">
    <source>
        <dbReference type="ARBA" id="ARBA00022723"/>
    </source>
</evidence>
<dbReference type="SUPFAM" id="SSF48056">
    <property type="entry name" value="Di-copper centre-containing domain"/>
    <property type="match status" value="1"/>
</dbReference>
<feature type="signal peptide" evidence="2">
    <location>
        <begin position="1"/>
        <end position="16"/>
    </location>
</feature>
<accession>A0A6A6AJ64</accession>
<dbReference type="EMBL" id="ML977503">
    <property type="protein sequence ID" value="KAF2130944.1"/>
    <property type="molecule type" value="Genomic_DNA"/>
</dbReference>
<gene>
    <name evidence="5" type="ORF">P153DRAFT_384159</name>
</gene>